<dbReference type="InterPro" id="IPR003018">
    <property type="entry name" value="GAF"/>
</dbReference>
<keyword evidence="2" id="KW-0067">ATP-binding</keyword>
<proteinExistence type="predicted"/>
<dbReference type="InterPro" id="IPR002197">
    <property type="entry name" value="HTH_Fis"/>
</dbReference>
<dbReference type="EMBL" id="CP015220">
    <property type="protein sequence ID" value="AMY21976.1"/>
    <property type="molecule type" value="Genomic_DNA"/>
</dbReference>
<dbReference type="Proteomes" id="UP000076038">
    <property type="component" value="Chromosome"/>
</dbReference>
<reference evidence="7 8" key="1">
    <citation type="journal article" date="2016" name="Genome Announc.">
        <title>Complete Genome and Plasmid Sequences for Rhodococcus fascians D188 and Draft Sequences for Rhodococcus Isolates PBTS 1 and PBTS 2.</title>
        <authorList>
            <person name="Stamler R.A."/>
            <person name="Vereecke D."/>
            <person name="Zhang Y."/>
            <person name="Schilkey F."/>
            <person name="Devitt N."/>
            <person name="Randall J.J."/>
        </authorList>
    </citation>
    <scope>NUCLEOTIDE SEQUENCE [LARGE SCALE GENOMIC DNA]</scope>
    <source>
        <strain evidence="7 8">PBTS2</strain>
    </source>
</reference>
<keyword evidence="1" id="KW-0547">Nucleotide-binding</keyword>
<dbReference type="PANTHER" id="PTHR32071">
    <property type="entry name" value="TRANSCRIPTIONAL REGULATORY PROTEIN"/>
    <property type="match status" value="1"/>
</dbReference>
<evidence type="ECO:0000256" key="3">
    <source>
        <dbReference type="ARBA" id="ARBA00023015"/>
    </source>
</evidence>
<dbReference type="Pfam" id="PF01590">
    <property type="entry name" value="GAF"/>
    <property type="match status" value="1"/>
</dbReference>
<dbReference type="PATRIC" id="fig|1653479.3.peg.671"/>
<dbReference type="SUPFAM" id="SSF52540">
    <property type="entry name" value="P-loop containing nucleoside triphosphate hydrolases"/>
    <property type="match status" value="1"/>
</dbReference>
<evidence type="ECO:0000256" key="4">
    <source>
        <dbReference type="ARBA" id="ARBA00023125"/>
    </source>
</evidence>
<evidence type="ECO:0000256" key="1">
    <source>
        <dbReference type="ARBA" id="ARBA00022741"/>
    </source>
</evidence>
<gene>
    <name evidence="7" type="primary">algB</name>
    <name evidence="7" type="ORF">A3Q41_00658</name>
</gene>
<dbReference type="PROSITE" id="PS50045">
    <property type="entry name" value="SIGMA54_INTERACT_4"/>
    <property type="match status" value="1"/>
</dbReference>
<feature type="domain" description="Sigma-54 factor interaction" evidence="6">
    <location>
        <begin position="366"/>
        <end position="425"/>
    </location>
</feature>
<evidence type="ECO:0000313" key="8">
    <source>
        <dbReference type="Proteomes" id="UP000076038"/>
    </source>
</evidence>
<dbReference type="KEGG" id="rhs:A3Q41_00658"/>
<dbReference type="Gene3D" id="3.30.450.40">
    <property type="match status" value="1"/>
</dbReference>
<keyword evidence="3" id="KW-0805">Transcription regulation</keyword>
<dbReference type="Gene3D" id="1.10.10.60">
    <property type="entry name" value="Homeodomain-like"/>
    <property type="match status" value="1"/>
</dbReference>
<sequence>MATSECNLNHMADPEGLVRARLHSEPLAAVSHRLLASWHRSQEFGVPLEDVVPAFSGTYDGESLFYRCGREVLDGLRDTLANEPVSMMLTDADGLVLDRVSADRELLAALDRVHLAPGFSYGENQAGTNGLALALADRIPAVVRASEHYSLSLTGYTCAAAPVLNPMTGTVEGCVNLTTWSESSTDLLLALAQSAAGNTAAMMLARAQGQHARPAPRGTVFRVEASSGRPGAGSVPTLSTRWNQALASSETALRQHDSVLMVGEPGTGRATILARALSTIRPRGRILSAGVPAARDVDAWLDLWTPELPKPDTAVIVRDVDRLPARGADALAELISRVGDGVPVTLTASDYDAVPAALAQLVRSVVEVPPLRDRPEDIAPLARHLALRARGREVSLTGDAERALVGYSWPGNVTELATVMHEAAVRADVVGVNHLPPEVLSRTTQRLTRIETFERDEMIRVLSRPGITMNQAGEELGMSRATIYRKRDRYGITLRSHT</sequence>
<protein>
    <submittedName>
        <fullName evidence="7">Alginate biosynthesis transcriptional regulatory protein AlgB</fullName>
    </submittedName>
</protein>
<dbReference type="AlphaFoldDB" id="A0A143QGK6"/>
<dbReference type="GO" id="GO:0006355">
    <property type="term" value="P:regulation of DNA-templated transcription"/>
    <property type="evidence" value="ECO:0007669"/>
    <property type="project" value="InterPro"/>
</dbReference>
<keyword evidence="5" id="KW-0804">Transcription</keyword>
<evidence type="ECO:0000256" key="2">
    <source>
        <dbReference type="ARBA" id="ARBA00022840"/>
    </source>
</evidence>
<keyword evidence="8" id="KW-1185">Reference proteome</keyword>
<dbReference type="Pfam" id="PF02954">
    <property type="entry name" value="HTH_8"/>
    <property type="match status" value="1"/>
</dbReference>
<organism evidence="7 8">
    <name type="scientific">Rhodococcoides fascians</name>
    <name type="common">Rhodococcus fascians</name>
    <dbReference type="NCBI Taxonomy" id="1828"/>
    <lineage>
        <taxon>Bacteria</taxon>
        <taxon>Bacillati</taxon>
        <taxon>Actinomycetota</taxon>
        <taxon>Actinomycetes</taxon>
        <taxon>Mycobacteriales</taxon>
        <taxon>Nocardiaceae</taxon>
        <taxon>Rhodococcoides</taxon>
    </lineage>
</organism>
<evidence type="ECO:0000256" key="5">
    <source>
        <dbReference type="ARBA" id="ARBA00023163"/>
    </source>
</evidence>
<dbReference type="Gene3D" id="1.10.8.60">
    <property type="match status" value="1"/>
</dbReference>
<reference evidence="8" key="2">
    <citation type="submission" date="2016-04" db="EMBL/GenBank/DDBJ databases">
        <title>Complete Genome and Plasmid Sequences for Rhodococcus fascians D188 and Draft Sequences for Rhodococcus spp. Isolates PBTS 1 and PBTS 2.</title>
        <authorList>
            <person name="Stamer R."/>
            <person name="Vereecke D."/>
            <person name="Zhang Y."/>
            <person name="Schilkey F."/>
            <person name="Devitt N."/>
            <person name="Randall J."/>
        </authorList>
    </citation>
    <scope>NUCLEOTIDE SEQUENCE [LARGE SCALE GENOMIC DNA]</scope>
    <source>
        <strain evidence="8">PBTS2</strain>
    </source>
</reference>
<dbReference type="GO" id="GO:0043565">
    <property type="term" value="F:sequence-specific DNA binding"/>
    <property type="evidence" value="ECO:0007669"/>
    <property type="project" value="InterPro"/>
</dbReference>
<accession>A0A143QGK6</accession>
<keyword evidence="4" id="KW-0238">DNA-binding</keyword>
<name>A0A143QGK6_RHOFA</name>
<dbReference type="InterPro" id="IPR027417">
    <property type="entry name" value="P-loop_NTPase"/>
</dbReference>
<dbReference type="Pfam" id="PF25601">
    <property type="entry name" value="AAA_lid_14"/>
    <property type="match status" value="1"/>
</dbReference>
<dbReference type="InterPro" id="IPR029016">
    <property type="entry name" value="GAF-like_dom_sf"/>
</dbReference>
<dbReference type="GO" id="GO:0005524">
    <property type="term" value="F:ATP binding"/>
    <property type="evidence" value="ECO:0007669"/>
    <property type="project" value="UniProtKB-KW"/>
</dbReference>
<dbReference type="InterPro" id="IPR002078">
    <property type="entry name" value="Sigma_54_int"/>
</dbReference>
<evidence type="ECO:0000313" key="7">
    <source>
        <dbReference type="EMBL" id="AMY21976.1"/>
    </source>
</evidence>
<dbReference type="InterPro" id="IPR009057">
    <property type="entry name" value="Homeodomain-like_sf"/>
</dbReference>
<dbReference type="InterPro" id="IPR058031">
    <property type="entry name" value="AAA_lid_NorR"/>
</dbReference>
<evidence type="ECO:0000259" key="6">
    <source>
        <dbReference type="PROSITE" id="PS50045"/>
    </source>
</evidence>
<dbReference type="SUPFAM" id="SSF46689">
    <property type="entry name" value="Homeodomain-like"/>
    <property type="match status" value="1"/>
</dbReference>